<evidence type="ECO:0000256" key="2">
    <source>
        <dbReference type="ARBA" id="ARBA00023157"/>
    </source>
</evidence>
<dbReference type="InterPro" id="IPR000859">
    <property type="entry name" value="CUB_dom"/>
</dbReference>
<comment type="caution">
    <text evidence="5">The sequence shown here is derived from an EMBL/GenBank/DDBJ whole genome shotgun (WGS) entry which is preliminary data.</text>
</comment>
<keyword evidence="1" id="KW-0677">Repeat</keyword>
<feature type="domain" description="CUB" evidence="4">
    <location>
        <begin position="270"/>
        <end position="378"/>
    </location>
</feature>
<name>A0A3R7C7I1_CLOSI</name>
<protein>
    <submittedName>
        <fullName evidence="5">Cubilin</fullName>
    </submittedName>
</protein>
<organism evidence="5 6">
    <name type="scientific">Clonorchis sinensis</name>
    <name type="common">Chinese liver fluke</name>
    <dbReference type="NCBI Taxonomy" id="79923"/>
    <lineage>
        <taxon>Eukaryota</taxon>
        <taxon>Metazoa</taxon>
        <taxon>Spiralia</taxon>
        <taxon>Lophotrochozoa</taxon>
        <taxon>Platyhelminthes</taxon>
        <taxon>Trematoda</taxon>
        <taxon>Digenea</taxon>
        <taxon>Opisthorchiida</taxon>
        <taxon>Opisthorchiata</taxon>
        <taxon>Opisthorchiidae</taxon>
        <taxon>Clonorchis</taxon>
    </lineage>
</organism>
<dbReference type="CDD" id="cd00041">
    <property type="entry name" value="CUB"/>
    <property type="match status" value="4"/>
</dbReference>
<evidence type="ECO:0000259" key="4">
    <source>
        <dbReference type="PROSITE" id="PS01180"/>
    </source>
</evidence>
<dbReference type="Proteomes" id="UP000286415">
    <property type="component" value="Unassembled WGS sequence"/>
</dbReference>
<feature type="domain" description="CUB" evidence="4">
    <location>
        <begin position="152"/>
        <end position="266"/>
    </location>
</feature>
<dbReference type="Gene3D" id="2.60.120.290">
    <property type="entry name" value="Spermadhesin, CUB domain"/>
    <property type="match status" value="4"/>
</dbReference>
<accession>A0A3R7C7I1</accession>
<dbReference type="STRING" id="79923.A0A3R7C7I1"/>
<reference evidence="5 6" key="2">
    <citation type="journal article" date="2021" name="Genomics">
        <title>High-quality reference genome for Clonorchis sinensis.</title>
        <authorList>
            <person name="Young N.D."/>
            <person name="Stroehlein A.J."/>
            <person name="Kinkar L."/>
            <person name="Wang T."/>
            <person name="Sohn W.M."/>
            <person name="Chang B.C.H."/>
            <person name="Kaur P."/>
            <person name="Weisz D."/>
            <person name="Dudchenko O."/>
            <person name="Aiden E.L."/>
            <person name="Korhonen P.K."/>
            <person name="Gasser R.B."/>
        </authorList>
    </citation>
    <scope>NUCLEOTIDE SEQUENCE [LARGE SCALE GENOMIC DNA]</scope>
    <source>
        <strain evidence="5">Cs-k2</strain>
    </source>
</reference>
<feature type="domain" description="CUB" evidence="4">
    <location>
        <begin position="390"/>
        <end position="498"/>
    </location>
</feature>
<dbReference type="InterPro" id="IPR035914">
    <property type="entry name" value="Sperma_CUB_dom_sf"/>
</dbReference>
<evidence type="ECO:0000256" key="1">
    <source>
        <dbReference type="ARBA" id="ARBA00022737"/>
    </source>
</evidence>
<gene>
    <name evidence="5" type="ORF">CSKR_114436</name>
</gene>
<evidence type="ECO:0000256" key="3">
    <source>
        <dbReference type="PROSITE-ProRule" id="PRU00059"/>
    </source>
</evidence>
<dbReference type="EMBL" id="NIRI02000013">
    <property type="protein sequence ID" value="KAG5453280.1"/>
    <property type="molecule type" value="Genomic_DNA"/>
</dbReference>
<dbReference type="PANTHER" id="PTHR24251">
    <property type="entry name" value="OVOCHYMASE-RELATED"/>
    <property type="match status" value="1"/>
</dbReference>
<proteinExistence type="predicted"/>
<keyword evidence="6" id="KW-1185">Reference proteome</keyword>
<dbReference type="InParanoid" id="A0A3R7C7I1"/>
<dbReference type="PROSITE" id="PS01180">
    <property type="entry name" value="CUB"/>
    <property type="match status" value="4"/>
</dbReference>
<dbReference type="SUPFAM" id="SSF49854">
    <property type="entry name" value="Spermadhesin, CUB domain"/>
    <property type="match status" value="4"/>
</dbReference>
<reference evidence="5 6" key="1">
    <citation type="journal article" date="2018" name="Biotechnol. Adv.">
        <title>Improved genomic resources and new bioinformatic workflow for the carcinogenic parasite Clonorchis sinensis: Biotechnological implications.</title>
        <authorList>
            <person name="Wang D."/>
            <person name="Korhonen P.K."/>
            <person name="Gasser R.B."/>
            <person name="Young N.D."/>
        </authorList>
    </citation>
    <scope>NUCLEOTIDE SEQUENCE [LARGE SCALE GENOMIC DNA]</scope>
    <source>
        <strain evidence="5">Cs-k2</strain>
    </source>
</reference>
<feature type="domain" description="CUB" evidence="4">
    <location>
        <begin position="26"/>
        <end position="143"/>
    </location>
</feature>
<dbReference type="Pfam" id="PF00431">
    <property type="entry name" value="CUB"/>
    <property type="match status" value="4"/>
</dbReference>
<evidence type="ECO:0000313" key="5">
    <source>
        <dbReference type="EMBL" id="KAG5453280.1"/>
    </source>
</evidence>
<sequence>MATLFCERITCLKSLQQLFKQNACLCGFFLDSGKTSVGFCAIGVPAVVITSPNYPQPYPRNMSWLFIFVQPEGCSHRLEFSEFQLDNGHDYVNISDDSRFPGTTWTRSEKPPPIQTAKTELILKMTSDDIYQEAGFLANYSRKGNRTSDRAASESMYACSSTLDSGTITSPGYPNDYPNSLQYSWIIMQPEGCTIQLNFSEFLLQRRFDYVSVYNVFKYELGDTLGQWSGEELPPSVQSTSNRMLITMRTDDSGTRKGFAASYKTGSTKCTIYHTLPASGFESPGFPLGYHGKLNMTWHISQPEGCIIHIRFSHFEMRQFHDDVTVYDVQHNPKRHLSHWTGDRLPPSVWSTGNNIVVELISDGFYRNKGFSATYNTVARVRGATACRTCNALIVKLTDSIASPNYPQDYPPNLNYTWTISQPQDCVIQLRFEDFQLESSVDYVRVYDGPPSYENLLDTLTGTRIPSPRVSTGNTLTVEMRTNSLQQFRGFYAVYKTCKLTTDVDMTQ</sequence>
<evidence type="ECO:0000313" key="6">
    <source>
        <dbReference type="Proteomes" id="UP000286415"/>
    </source>
</evidence>
<dbReference type="OrthoDB" id="6345439at2759"/>
<dbReference type="SMART" id="SM00042">
    <property type="entry name" value="CUB"/>
    <property type="match status" value="4"/>
</dbReference>
<keyword evidence="2" id="KW-1015">Disulfide bond</keyword>
<dbReference type="AlphaFoldDB" id="A0A3R7C7I1"/>
<comment type="caution">
    <text evidence="3">Lacks conserved residue(s) required for the propagation of feature annotation.</text>
</comment>
<dbReference type="FunFam" id="2.60.120.290:FF:000005">
    <property type="entry name" value="Procollagen C-endopeptidase enhancer 1"/>
    <property type="match status" value="1"/>
</dbReference>